<keyword evidence="7 12" id="KW-0378">Hydrolase</keyword>
<dbReference type="InterPro" id="IPR013780">
    <property type="entry name" value="Glyco_hydro_b"/>
</dbReference>
<dbReference type="Gene3D" id="2.60.40.1180">
    <property type="entry name" value="Golgi alpha-mannosidase II"/>
    <property type="match status" value="1"/>
</dbReference>
<comment type="similarity">
    <text evidence="3 11">Belongs to the glycosyl hydrolase 13 family.</text>
</comment>
<dbReference type="EMBL" id="VDLY02000010">
    <property type="protein sequence ID" value="KAB8164273.1"/>
    <property type="molecule type" value="Genomic_DNA"/>
</dbReference>
<evidence type="ECO:0000256" key="9">
    <source>
        <dbReference type="ARBA" id="ARBA00023277"/>
    </source>
</evidence>
<dbReference type="CDD" id="cd11317">
    <property type="entry name" value="AmyAc_bac_euk_AmyA"/>
    <property type="match status" value="1"/>
</dbReference>
<evidence type="ECO:0000313" key="16">
    <source>
        <dbReference type="EMBL" id="KAB8164273.1"/>
    </source>
</evidence>
<evidence type="ECO:0000256" key="12">
    <source>
        <dbReference type="RuleBase" id="RU361134"/>
    </source>
</evidence>
<evidence type="ECO:0000256" key="5">
    <source>
        <dbReference type="ARBA" id="ARBA00017303"/>
    </source>
</evidence>
<dbReference type="InterPro" id="IPR006047">
    <property type="entry name" value="GH13_cat_dom"/>
</dbReference>
<comment type="caution">
    <text evidence="16">The sequence shown here is derived from an EMBL/GenBank/DDBJ whole genome shotgun (WGS) entry which is preliminary data.</text>
</comment>
<dbReference type="SUPFAM" id="SSF51011">
    <property type="entry name" value="Glycosyl hydrolase domain"/>
    <property type="match status" value="1"/>
</dbReference>
<dbReference type="PANTHER" id="PTHR43447">
    <property type="entry name" value="ALPHA-AMYLASE"/>
    <property type="match status" value="1"/>
</dbReference>
<dbReference type="InterPro" id="IPR006048">
    <property type="entry name" value="A-amylase/branching_C"/>
</dbReference>
<dbReference type="InterPro" id="IPR031319">
    <property type="entry name" value="A-amylase_C"/>
</dbReference>
<dbReference type="Proteomes" id="UP000314251">
    <property type="component" value="Unassembled WGS sequence"/>
</dbReference>
<keyword evidence="8" id="KW-0106">Calcium</keyword>
<keyword evidence="9 12" id="KW-0119">Carbohydrate metabolism</keyword>
<evidence type="ECO:0000259" key="15">
    <source>
        <dbReference type="SMART" id="SM00642"/>
    </source>
</evidence>
<evidence type="ECO:0000256" key="2">
    <source>
        <dbReference type="ARBA" id="ARBA00001913"/>
    </source>
</evidence>
<evidence type="ECO:0000256" key="10">
    <source>
        <dbReference type="ARBA" id="ARBA00023295"/>
    </source>
</evidence>
<comment type="catalytic activity">
    <reaction evidence="1 12">
        <text>Endohydrolysis of (1-&gt;4)-alpha-D-glucosidic linkages in polysaccharides containing three or more (1-&gt;4)-alpha-linked D-glucose units.</text>
        <dbReference type="EC" id="3.2.1.1"/>
    </reaction>
</comment>
<proteinExistence type="inferred from homology"/>
<dbReference type="Gene3D" id="3.20.20.80">
    <property type="entry name" value="Glycosidases"/>
    <property type="match status" value="1"/>
</dbReference>
<evidence type="ECO:0000256" key="4">
    <source>
        <dbReference type="ARBA" id="ARBA00012595"/>
    </source>
</evidence>
<dbReference type="GO" id="GO:0046872">
    <property type="term" value="F:metal ion binding"/>
    <property type="evidence" value="ECO:0007669"/>
    <property type="project" value="UniProtKB-KW"/>
</dbReference>
<feature type="region of interest" description="Disordered" evidence="13">
    <location>
        <begin position="20"/>
        <end position="53"/>
    </location>
</feature>
<dbReference type="SMART" id="SM00642">
    <property type="entry name" value="Aamy"/>
    <property type="match status" value="1"/>
</dbReference>
<feature type="domain" description="Alpha-amylase C-terminal" evidence="14">
    <location>
        <begin position="481"/>
        <end position="548"/>
    </location>
</feature>
<gene>
    <name evidence="16" type="ORF">FH607_016700</name>
</gene>
<evidence type="ECO:0000256" key="13">
    <source>
        <dbReference type="SAM" id="MobiDB-lite"/>
    </source>
</evidence>
<organism evidence="16 17">
    <name type="scientific">Streptomyces mimosae</name>
    <dbReference type="NCBI Taxonomy" id="2586635"/>
    <lineage>
        <taxon>Bacteria</taxon>
        <taxon>Bacillati</taxon>
        <taxon>Actinomycetota</taxon>
        <taxon>Actinomycetes</taxon>
        <taxon>Kitasatosporales</taxon>
        <taxon>Streptomycetaceae</taxon>
        <taxon>Streptomyces</taxon>
    </lineage>
</organism>
<dbReference type="Pfam" id="PF02806">
    <property type="entry name" value="Alpha-amylase_C"/>
    <property type="match status" value="1"/>
</dbReference>
<dbReference type="AlphaFoldDB" id="A0A5N6A8E1"/>
<dbReference type="GO" id="GO:0005975">
    <property type="term" value="P:carbohydrate metabolic process"/>
    <property type="evidence" value="ECO:0007669"/>
    <property type="project" value="InterPro"/>
</dbReference>
<dbReference type="Pfam" id="PF00128">
    <property type="entry name" value="Alpha-amylase"/>
    <property type="match status" value="1"/>
</dbReference>
<reference evidence="16" key="1">
    <citation type="submission" date="2019-10" db="EMBL/GenBank/DDBJ databases">
        <title>Nonomuraea sp. nov., isolated from Phyllanthus amarus.</title>
        <authorList>
            <person name="Klykleung N."/>
            <person name="Tanasupawat S."/>
        </authorList>
    </citation>
    <scope>NUCLEOTIDE SEQUENCE [LARGE SCALE GENOMIC DNA]</scope>
    <source>
        <strain evidence="16">3MP-10</strain>
    </source>
</reference>
<dbReference type="InterPro" id="IPR017853">
    <property type="entry name" value="GH"/>
</dbReference>
<dbReference type="SUPFAM" id="SSF51445">
    <property type="entry name" value="(Trans)glycosidases"/>
    <property type="match status" value="1"/>
</dbReference>
<keyword evidence="10 12" id="KW-0326">Glycosidase</keyword>
<protein>
    <recommendedName>
        <fullName evidence="5 12">Alpha-amylase</fullName>
        <ecNumber evidence="4 12">3.2.1.1</ecNumber>
    </recommendedName>
</protein>
<dbReference type="SMART" id="SM00632">
    <property type="entry name" value="Aamy_C"/>
    <property type="match status" value="1"/>
</dbReference>
<sequence>MPQVSASSCRSGRWRVWPSGAVEGAVVRRTPPHPTSPGPTPPEPTPSRRTAVRRKAVRRTATRRAALLGLPAAALVAALLPATGQAAPAEGAPATGAAAETATGVAEPAAAEVAPFASGDDVIANLWSWNWSSVAAECTDVLGPAGYAAVWVAPPHESLAEPSGAWWDLYQPFSYQLSGRLGSESEFAAMTSACNAAGVRVYTDAVINHTAAIGGTGYAGTQISDKYQPPMYERADYNVDICDREISDYNNLWEVQNCELLGLPDLSTDDPGVRAEIVGYLNSQIALGVSGFRVDAAKHMPAADLEAIVGALDSTADGSPPFVFHEVFPGATPQPDEYFGSGRVLDFAVGDQLKGAFQGDIAQLTGFGPGLLPAENAVAFVTNHDTERDGRHLTYRDGDTAVLANVFQLAWSEAPPTVYAGFEYANRDDSPPAGEGGFVTDTDCSAGWYCLNRDPRITGMVAWRNATAGDGGVGEIQSPRGNVIGFDRGSGFVAINNATEAASVQFATQLPDGSYDDLLSEGGLQATVSGGQLTVELPAKSAIAVHAG</sequence>
<evidence type="ECO:0000256" key="1">
    <source>
        <dbReference type="ARBA" id="ARBA00000548"/>
    </source>
</evidence>
<feature type="domain" description="Glycosyl hydrolase family 13 catalytic" evidence="15">
    <location>
        <begin position="121"/>
        <end position="464"/>
    </location>
</feature>
<name>A0A5N6A8E1_9ACTN</name>
<evidence type="ECO:0000256" key="7">
    <source>
        <dbReference type="ARBA" id="ARBA00022801"/>
    </source>
</evidence>
<evidence type="ECO:0000256" key="11">
    <source>
        <dbReference type="RuleBase" id="RU003615"/>
    </source>
</evidence>
<comment type="cofactor">
    <cofactor evidence="2">
        <name>Ca(2+)</name>
        <dbReference type="ChEBI" id="CHEBI:29108"/>
    </cofactor>
</comment>
<evidence type="ECO:0000256" key="6">
    <source>
        <dbReference type="ARBA" id="ARBA00022723"/>
    </source>
</evidence>
<feature type="compositionally biased region" description="Pro residues" evidence="13">
    <location>
        <begin position="32"/>
        <end position="45"/>
    </location>
</feature>
<keyword evidence="17" id="KW-1185">Reference proteome</keyword>
<dbReference type="EC" id="3.2.1.1" evidence="4 12"/>
<evidence type="ECO:0000256" key="8">
    <source>
        <dbReference type="ARBA" id="ARBA00022837"/>
    </source>
</evidence>
<keyword evidence="6" id="KW-0479">Metal-binding</keyword>
<dbReference type="GO" id="GO:0004556">
    <property type="term" value="F:alpha-amylase activity"/>
    <property type="evidence" value="ECO:0007669"/>
    <property type="project" value="UniProtKB-UniRule"/>
</dbReference>
<evidence type="ECO:0000259" key="14">
    <source>
        <dbReference type="SMART" id="SM00632"/>
    </source>
</evidence>
<dbReference type="InterPro" id="IPR006046">
    <property type="entry name" value="Alpha_amylase"/>
</dbReference>
<evidence type="ECO:0000256" key="3">
    <source>
        <dbReference type="ARBA" id="ARBA00008061"/>
    </source>
</evidence>
<evidence type="ECO:0000313" key="17">
    <source>
        <dbReference type="Proteomes" id="UP000314251"/>
    </source>
</evidence>
<dbReference type="OrthoDB" id="9805159at2"/>
<dbReference type="PRINTS" id="PR00110">
    <property type="entry name" value="ALPHAAMYLASE"/>
</dbReference>
<accession>A0A5N6A8E1</accession>